<keyword evidence="11 12" id="KW-0961">Cell wall biogenesis/degradation</keyword>
<keyword evidence="7" id="KW-0067">ATP-binding</keyword>
<comment type="pathway">
    <text evidence="1 12">Cell wall biogenesis; peptidoglycan biosynthesis.</text>
</comment>
<keyword evidence="10" id="KW-0131">Cell cycle</keyword>
<evidence type="ECO:0000256" key="6">
    <source>
        <dbReference type="ARBA" id="ARBA00022741"/>
    </source>
</evidence>
<feature type="active site" description="Nucleophile" evidence="12">
    <location>
        <position position="151"/>
    </location>
</feature>
<dbReference type="Pfam" id="PF01225">
    <property type="entry name" value="Mur_ligase"/>
    <property type="match status" value="1"/>
</dbReference>
<dbReference type="GO" id="GO:0004180">
    <property type="term" value="F:carboxypeptidase activity"/>
    <property type="evidence" value="ECO:0007669"/>
    <property type="project" value="UniProtKB-ARBA"/>
</dbReference>
<evidence type="ECO:0000256" key="4">
    <source>
        <dbReference type="ARBA" id="ARBA00022618"/>
    </source>
</evidence>
<keyword evidence="8 12" id="KW-0133">Cell shape</keyword>
<evidence type="ECO:0000256" key="7">
    <source>
        <dbReference type="ARBA" id="ARBA00022840"/>
    </source>
</evidence>
<name>A0A971M2Y0_9BACT</name>
<keyword evidence="3" id="KW-0436">Ligase</keyword>
<dbReference type="InterPro" id="IPR036615">
    <property type="entry name" value="Mur_ligase_C_dom_sf"/>
</dbReference>
<keyword evidence="9 12" id="KW-0573">Peptidoglycan synthesis</keyword>
<comment type="caution">
    <text evidence="14">The sequence shown here is derived from an EMBL/GenBank/DDBJ whole genome shotgun (WGS) entry which is preliminary data.</text>
</comment>
<dbReference type="GO" id="GO:0051301">
    <property type="term" value="P:cell division"/>
    <property type="evidence" value="ECO:0007669"/>
    <property type="project" value="UniProtKB-KW"/>
</dbReference>
<dbReference type="Gene3D" id="3.40.50.720">
    <property type="entry name" value="NAD(P)-binding Rossmann-like Domain"/>
    <property type="match status" value="1"/>
</dbReference>
<dbReference type="GO" id="GO:0008360">
    <property type="term" value="P:regulation of cell shape"/>
    <property type="evidence" value="ECO:0007669"/>
    <property type="project" value="UniProtKB-UniRule"/>
</dbReference>
<dbReference type="InterPro" id="IPR004101">
    <property type="entry name" value="Mur_ligase_C"/>
</dbReference>
<dbReference type="PANTHER" id="PTHR43445:SF3">
    <property type="entry name" value="UDP-N-ACETYLMURAMATE--L-ALANINE LIGASE"/>
    <property type="match status" value="1"/>
</dbReference>
<feature type="domain" description="L,D-TPase catalytic" evidence="13">
    <location>
        <begin position="23"/>
        <end position="175"/>
    </location>
</feature>
<dbReference type="Gene3D" id="2.40.440.10">
    <property type="entry name" value="L,D-transpeptidase catalytic domain-like"/>
    <property type="match status" value="1"/>
</dbReference>
<evidence type="ECO:0000256" key="12">
    <source>
        <dbReference type="PROSITE-ProRule" id="PRU01373"/>
    </source>
</evidence>
<evidence type="ECO:0000256" key="10">
    <source>
        <dbReference type="ARBA" id="ARBA00023306"/>
    </source>
</evidence>
<dbReference type="SUPFAM" id="SSF53623">
    <property type="entry name" value="MurD-like peptide ligases, catalytic domain"/>
    <property type="match status" value="1"/>
</dbReference>
<dbReference type="SUPFAM" id="SSF51984">
    <property type="entry name" value="MurCD N-terminal domain"/>
    <property type="match status" value="1"/>
</dbReference>
<proteinExistence type="inferred from homology"/>
<gene>
    <name evidence="14" type="ORF">GXY80_04315</name>
</gene>
<keyword evidence="6" id="KW-0547">Nucleotide-binding</keyword>
<dbReference type="GO" id="GO:0009252">
    <property type="term" value="P:peptidoglycan biosynthetic process"/>
    <property type="evidence" value="ECO:0007669"/>
    <property type="project" value="UniProtKB-KW"/>
</dbReference>
<dbReference type="SUPFAM" id="SSF53244">
    <property type="entry name" value="MurD-like peptide ligases, peptide-binding domain"/>
    <property type="match status" value="1"/>
</dbReference>
<dbReference type="GO" id="GO:0005524">
    <property type="term" value="F:ATP binding"/>
    <property type="evidence" value="ECO:0007669"/>
    <property type="project" value="UniProtKB-KW"/>
</dbReference>
<dbReference type="InterPro" id="IPR013221">
    <property type="entry name" value="Mur_ligase_cen"/>
</dbReference>
<evidence type="ECO:0000256" key="11">
    <source>
        <dbReference type="ARBA" id="ARBA00023316"/>
    </source>
</evidence>
<dbReference type="SUPFAM" id="SSF141523">
    <property type="entry name" value="L,D-transpeptidase catalytic domain-like"/>
    <property type="match status" value="1"/>
</dbReference>
<dbReference type="GO" id="GO:0071555">
    <property type="term" value="P:cell wall organization"/>
    <property type="evidence" value="ECO:0007669"/>
    <property type="project" value="UniProtKB-UniRule"/>
</dbReference>
<dbReference type="Proteomes" id="UP000777265">
    <property type="component" value="Unassembled WGS sequence"/>
</dbReference>
<dbReference type="InterPro" id="IPR038063">
    <property type="entry name" value="Transpep_catalytic_dom"/>
</dbReference>
<evidence type="ECO:0000256" key="1">
    <source>
        <dbReference type="ARBA" id="ARBA00004752"/>
    </source>
</evidence>
<dbReference type="AlphaFoldDB" id="A0A971M2Y0"/>
<dbReference type="Pfam" id="PF02875">
    <property type="entry name" value="Mur_ligase_C"/>
    <property type="match status" value="1"/>
</dbReference>
<evidence type="ECO:0000313" key="14">
    <source>
        <dbReference type="EMBL" id="NLW34695.1"/>
    </source>
</evidence>
<accession>A0A971M2Y0</accession>
<feature type="active site" description="Proton donor/acceptor" evidence="12">
    <location>
        <position position="135"/>
    </location>
</feature>
<evidence type="ECO:0000256" key="8">
    <source>
        <dbReference type="ARBA" id="ARBA00022960"/>
    </source>
</evidence>
<evidence type="ECO:0000256" key="2">
    <source>
        <dbReference type="ARBA" id="ARBA00005992"/>
    </source>
</evidence>
<evidence type="ECO:0000256" key="9">
    <source>
        <dbReference type="ARBA" id="ARBA00022984"/>
    </source>
</evidence>
<dbReference type="EMBL" id="JAAYEE010000073">
    <property type="protein sequence ID" value="NLW34695.1"/>
    <property type="molecule type" value="Genomic_DNA"/>
</dbReference>
<evidence type="ECO:0000256" key="3">
    <source>
        <dbReference type="ARBA" id="ARBA00022598"/>
    </source>
</evidence>
<dbReference type="Pfam" id="PF03734">
    <property type="entry name" value="YkuD"/>
    <property type="match status" value="1"/>
</dbReference>
<reference evidence="14" key="1">
    <citation type="journal article" date="2020" name="Biotechnol. Biofuels">
        <title>New insights from the biogas microbiome by comprehensive genome-resolved metagenomics of nearly 1600 species originating from multiple anaerobic digesters.</title>
        <authorList>
            <person name="Campanaro S."/>
            <person name="Treu L."/>
            <person name="Rodriguez-R L.M."/>
            <person name="Kovalovszki A."/>
            <person name="Ziels R.M."/>
            <person name="Maus I."/>
            <person name="Zhu X."/>
            <person name="Kougias P.G."/>
            <person name="Basile A."/>
            <person name="Luo G."/>
            <person name="Schluter A."/>
            <person name="Konstantinidis K.T."/>
            <person name="Angelidaki I."/>
        </authorList>
    </citation>
    <scope>NUCLEOTIDE SEQUENCE</scope>
    <source>
        <strain evidence="14">AS06rmzACSIP_7</strain>
    </source>
</reference>
<dbReference type="GO" id="GO:0016740">
    <property type="term" value="F:transferase activity"/>
    <property type="evidence" value="ECO:0007669"/>
    <property type="project" value="UniProtKB-KW"/>
</dbReference>
<dbReference type="InterPro" id="IPR050061">
    <property type="entry name" value="MurCDEF_pg_biosynth"/>
</dbReference>
<reference evidence="14" key="2">
    <citation type="submission" date="2020-01" db="EMBL/GenBank/DDBJ databases">
        <authorList>
            <person name="Campanaro S."/>
        </authorList>
    </citation>
    <scope>NUCLEOTIDE SEQUENCE</scope>
    <source>
        <strain evidence="14">AS06rmzACSIP_7</strain>
    </source>
</reference>
<organism evidence="14 15">
    <name type="scientific">Syntrophorhabdus aromaticivorans</name>
    <dbReference type="NCBI Taxonomy" id="328301"/>
    <lineage>
        <taxon>Bacteria</taxon>
        <taxon>Pseudomonadati</taxon>
        <taxon>Thermodesulfobacteriota</taxon>
        <taxon>Syntrophorhabdia</taxon>
        <taxon>Syntrophorhabdales</taxon>
        <taxon>Syntrophorhabdaceae</taxon>
        <taxon>Syntrophorhabdus</taxon>
    </lineage>
</organism>
<evidence type="ECO:0000313" key="15">
    <source>
        <dbReference type="Proteomes" id="UP000777265"/>
    </source>
</evidence>
<keyword evidence="5" id="KW-0808">Transferase</keyword>
<comment type="similarity">
    <text evidence="2">Belongs to the YkuD family.</text>
</comment>
<dbReference type="GO" id="GO:0016881">
    <property type="term" value="F:acid-amino acid ligase activity"/>
    <property type="evidence" value="ECO:0007669"/>
    <property type="project" value="InterPro"/>
</dbReference>
<evidence type="ECO:0000259" key="13">
    <source>
        <dbReference type="PROSITE" id="PS52029"/>
    </source>
</evidence>
<dbReference type="InterPro" id="IPR005490">
    <property type="entry name" value="LD_TPept_cat_dom"/>
</dbReference>
<dbReference type="Pfam" id="PF08245">
    <property type="entry name" value="Mur_ligase_M"/>
    <property type="match status" value="1"/>
</dbReference>
<dbReference type="InterPro" id="IPR000713">
    <property type="entry name" value="Mur_ligase_N"/>
</dbReference>
<dbReference type="Gene3D" id="3.40.1190.10">
    <property type="entry name" value="Mur-like, catalytic domain"/>
    <property type="match status" value="1"/>
</dbReference>
<evidence type="ECO:0000256" key="5">
    <source>
        <dbReference type="ARBA" id="ARBA00022679"/>
    </source>
</evidence>
<dbReference type="PANTHER" id="PTHR43445">
    <property type="entry name" value="UDP-N-ACETYLMURAMATE--L-ALANINE LIGASE-RELATED"/>
    <property type="match status" value="1"/>
</dbReference>
<dbReference type="InterPro" id="IPR036565">
    <property type="entry name" value="Mur-like_cat_sf"/>
</dbReference>
<keyword evidence="4" id="KW-0132">Cell division</keyword>
<dbReference type="PROSITE" id="PS52029">
    <property type="entry name" value="LD_TPASE"/>
    <property type="match status" value="1"/>
</dbReference>
<dbReference type="CDD" id="cd16913">
    <property type="entry name" value="YkuD_like"/>
    <property type="match status" value="1"/>
</dbReference>
<dbReference type="Gene3D" id="3.90.190.20">
    <property type="entry name" value="Mur ligase, C-terminal domain"/>
    <property type="match status" value="1"/>
</dbReference>
<protein>
    <submittedName>
        <fullName evidence="14">L,D-transpeptidase family protein</fullName>
    </submittedName>
</protein>
<sequence>MNTTRLSRIYKKLQKFLTDQGEPFLVQSIEMQTLLVCRKNAVIEQYDASTSRFGIGIRENSFKTPVGLHRIAEKIGSGAPVGQIFRERKATGINWDRVSTEENLILTRILRLEGMEEGINKGAGVDSYERCIYIHGTNQEDLVGTPLSHGCLVLRNPDILRLFDIAGEGTLVYIDPPPVIIGRNRCRSVHFAGIFGTGMSALAQYLRFEGIAVSGSDRLLASEDTASIRQALEGLGCSIVNQDGSGIDGDTDAVCVSTAIEESNPDIAAARTSDVPIVHRSDLLAALIASKRTIAVAGTSGKSTVTAMIFEFLTACGKSPSLISGAPLRRLEKQGLIGNAWSGGSDLLVVEADESDGTLVKYAPDAALILNISKDHKSVDEIRVLFRTLASQSAWTASNADDPILSTLPATVRFGQDGPASWQPDREQLLPTSVKLFRKGIEYHLPLPGGHSLENLRAALCVCEHFGCEGSTLADAVRNFEGVARRFAVTETEQNVHVIDDFAHNPAKIAAAVGAARGLSKRIIAVYQPHGFGPTRFLKDEYIATFRAVFRQDDSLYLLPIYYAGGTARKNISSEDIINGLGPVPFTAQTVRDRTELLNKLKAGARSGDCVLVMGARDPSLPALVKKTTELFGGEKKKSSW</sequence>